<dbReference type="Pfam" id="PF00534">
    <property type="entry name" value="Glycos_transf_1"/>
    <property type="match status" value="1"/>
</dbReference>
<gene>
    <name evidence="2" type="ORF">A2V49_04850</name>
</gene>
<dbReference type="SUPFAM" id="SSF53756">
    <property type="entry name" value="UDP-Glycosyltransferase/glycogen phosphorylase"/>
    <property type="match status" value="1"/>
</dbReference>
<accession>A0A1F4UKU9</accession>
<dbReference type="EMBL" id="MEUV01000030">
    <property type="protein sequence ID" value="OGC45526.1"/>
    <property type="molecule type" value="Genomic_DNA"/>
</dbReference>
<evidence type="ECO:0000313" key="2">
    <source>
        <dbReference type="EMBL" id="OGC45526.1"/>
    </source>
</evidence>
<name>A0A1F4UKU9_UNCKA</name>
<feature type="domain" description="Glycosyl transferase family 1" evidence="1">
    <location>
        <begin position="195"/>
        <end position="343"/>
    </location>
</feature>
<proteinExistence type="predicted"/>
<protein>
    <recommendedName>
        <fullName evidence="1">Glycosyl transferase family 1 domain-containing protein</fullName>
    </recommendedName>
</protein>
<reference evidence="2 3" key="1">
    <citation type="journal article" date="2016" name="Nat. Commun.">
        <title>Thousands of microbial genomes shed light on interconnected biogeochemical processes in an aquifer system.</title>
        <authorList>
            <person name="Anantharaman K."/>
            <person name="Brown C.T."/>
            <person name="Hug L.A."/>
            <person name="Sharon I."/>
            <person name="Castelle C.J."/>
            <person name="Probst A.J."/>
            <person name="Thomas B.C."/>
            <person name="Singh A."/>
            <person name="Wilkins M.J."/>
            <person name="Karaoz U."/>
            <person name="Brodie E.L."/>
            <person name="Williams K.H."/>
            <person name="Hubbard S.S."/>
            <person name="Banfield J.F."/>
        </authorList>
    </citation>
    <scope>NUCLEOTIDE SEQUENCE [LARGE SCALE GENOMIC DNA]</scope>
</reference>
<organism evidence="2 3">
    <name type="scientific">candidate division WWE3 bacterium RBG_19FT_COMBO_34_6</name>
    <dbReference type="NCBI Taxonomy" id="1802612"/>
    <lineage>
        <taxon>Bacteria</taxon>
        <taxon>Katanobacteria</taxon>
    </lineage>
</organism>
<evidence type="ECO:0000259" key="1">
    <source>
        <dbReference type="Pfam" id="PF00534"/>
    </source>
</evidence>
<sequence length="374" mass="43711">MKNLKVALIHDYLTQYGGAEKTLEAIIEIFPDADIFTSFYESKNMSDQINSKNIISSKKMGKFISIHPILSKYLTFLIPLIFENYDLGDYDLIISDSSSYAKGVITNPNQMHICYIHTPPRFLYKYSVENTKRNKWYYRWIVRYIDNLLRLWDFQAAQRPDFLVSNSFEIQKRIEKFYKRTSTVIHPPVDYIETKDFYPEKNYYLIAGRLVAYKNFDIVIKTFNELESLKLLVIGNGPLENDLKKMAGKNIKFLGKVNEKEKHLIMENCLGLINPVKDEDFGIVPVEVLLHGKPVLAHRSAGHLETIVEGVNGEFFDILEINNLKGKIIEFDKFINNNKYDANRIKSTAQKFTKEEFKRNFSKFVFDKLDKKNN</sequence>
<dbReference type="GO" id="GO:0016757">
    <property type="term" value="F:glycosyltransferase activity"/>
    <property type="evidence" value="ECO:0007669"/>
    <property type="project" value="InterPro"/>
</dbReference>
<dbReference type="InterPro" id="IPR001296">
    <property type="entry name" value="Glyco_trans_1"/>
</dbReference>
<dbReference type="AlphaFoldDB" id="A0A1F4UKU9"/>
<dbReference type="InterPro" id="IPR050194">
    <property type="entry name" value="Glycosyltransferase_grp1"/>
</dbReference>
<comment type="caution">
    <text evidence="2">The sequence shown here is derived from an EMBL/GenBank/DDBJ whole genome shotgun (WGS) entry which is preliminary data.</text>
</comment>
<dbReference type="Proteomes" id="UP000178615">
    <property type="component" value="Unassembled WGS sequence"/>
</dbReference>
<evidence type="ECO:0000313" key="3">
    <source>
        <dbReference type="Proteomes" id="UP000178615"/>
    </source>
</evidence>
<dbReference type="PANTHER" id="PTHR45947:SF3">
    <property type="entry name" value="SULFOQUINOVOSYL TRANSFERASE SQD2"/>
    <property type="match status" value="1"/>
</dbReference>
<dbReference type="PANTHER" id="PTHR45947">
    <property type="entry name" value="SULFOQUINOVOSYL TRANSFERASE SQD2"/>
    <property type="match status" value="1"/>
</dbReference>
<dbReference type="Gene3D" id="3.40.50.2000">
    <property type="entry name" value="Glycogen Phosphorylase B"/>
    <property type="match status" value="1"/>
</dbReference>